<dbReference type="EMBL" id="CP136896">
    <property type="protein sequence ID" value="WOL15203.1"/>
    <property type="molecule type" value="Genomic_DNA"/>
</dbReference>
<dbReference type="Proteomes" id="UP001327560">
    <property type="component" value="Chromosome 7"/>
</dbReference>
<proteinExistence type="predicted"/>
<organism evidence="1 2">
    <name type="scientific">Canna indica</name>
    <name type="common">Indian-shot</name>
    <dbReference type="NCBI Taxonomy" id="4628"/>
    <lineage>
        <taxon>Eukaryota</taxon>
        <taxon>Viridiplantae</taxon>
        <taxon>Streptophyta</taxon>
        <taxon>Embryophyta</taxon>
        <taxon>Tracheophyta</taxon>
        <taxon>Spermatophyta</taxon>
        <taxon>Magnoliopsida</taxon>
        <taxon>Liliopsida</taxon>
        <taxon>Zingiberales</taxon>
        <taxon>Cannaceae</taxon>
        <taxon>Canna</taxon>
    </lineage>
</organism>
<accession>A0AAQ3KY76</accession>
<protein>
    <submittedName>
        <fullName evidence="1">Uncharacterized protein</fullName>
    </submittedName>
</protein>
<dbReference type="AlphaFoldDB" id="A0AAQ3KY76"/>
<sequence>MEKEMQQLIPKSLHGSRTSAGAYRHRYTSLSDVLLRHRYHPAFRSALGGVGRSRRASTLLTPQHHYGMIGSRDLYSPANICIRNKLVKHAASAYVQSASGAAVVVANRNQNCITRMWWRLREPRPSWRACMRDPFEQCVGLVARSVSRVLACVVSHLSRVCTWGRTSIA</sequence>
<evidence type="ECO:0000313" key="2">
    <source>
        <dbReference type="Proteomes" id="UP001327560"/>
    </source>
</evidence>
<gene>
    <name evidence="1" type="ORF">Cni_G23984</name>
</gene>
<dbReference type="PANTHER" id="PTHR34569:SF17">
    <property type="entry name" value="UBIQUITIN-PROTEIN LIGASE ARKADIA-A, PUTATIVE-RELATED"/>
    <property type="match status" value="1"/>
</dbReference>
<evidence type="ECO:0000313" key="1">
    <source>
        <dbReference type="EMBL" id="WOL15203.1"/>
    </source>
</evidence>
<name>A0AAQ3KY76_9LILI</name>
<reference evidence="1 2" key="1">
    <citation type="submission" date="2023-10" db="EMBL/GenBank/DDBJ databases">
        <title>Chromosome-scale genome assembly provides insights into flower coloration mechanisms of Canna indica.</title>
        <authorList>
            <person name="Li C."/>
        </authorList>
    </citation>
    <scope>NUCLEOTIDE SEQUENCE [LARGE SCALE GENOMIC DNA]</scope>
    <source>
        <tissue evidence="1">Flower</tissue>
    </source>
</reference>
<keyword evidence="2" id="KW-1185">Reference proteome</keyword>
<dbReference type="PANTHER" id="PTHR34569">
    <property type="entry name" value="EXPRESSED PROTEIN"/>
    <property type="match status" value="1"/>
</dbReference>